<name>A0A2T4BQP6_TRILO</name>
<accession>A0A2T4BQP6</accession>
<reference evidence="1 2" key="1">
    <citation type="submission" date="2016-07" db="EMBL/GenBank/DDBJ databases">
        <title>Multiple horizontal gene transfer events from other fungi enriched the ability of initially mycotrophic Trichoderma (Ascomycota) to feed on dead plant biomass.</title>
        <authorList>
            <consortium name="DOE Joint Genome Institute"/>
            <person name="Aerts A."/>
            <person name="Atanasova L."/>
            <person name="Chenthamara K."/>
            <person name="Zhang J."/>
            <person name="Grujic M."/>
            <person name="Henrissat B."/>
            <person name="Kuo A."/>
            <person name="Salamov A."/>
            <person name="Lipzen A."/>
            <person name="Labutti K."/>
            <person name="Barry K."/>
            <person name="Miao Y."/>
            <person name="Rahimi M.J."/>
            <person name="Shen Q."/>
            <person name="Grigoriev I.V."/>
            <person name="Kubicek C.P."/>
            <person name="Druzhinina I.S."/>
        </authorList>
    </citation>
    <scope>NUCLEOTIDE SEQUENCE [LARGE SCALE GENOMIC DNA]</scope>
    <source>
        <strain evidence="1 2">ATCC 18648</strain>
    </source>
</reference>
<evidence type="ECO:0000313" key="1">
    <source>
        <dbReference type="EMBL" id="PTB71641.1"/>
    </source>
</evidence>
<dbReference type="Proteomes" id="UP000240760">
    <property type="component" value="Unassembled WGS sequence"/>
</dbReference>
<sequence length="154" mass="17099">MSFVFASFCGYCFGCLFERLSRLLVLFDRDVQVWKWVDFGCIGPLCCYLTQLARGPVLYIRYLVCLGFSVAIGYHILCSTGGPRAWSCSIFAVSISRLTCCRQPLFSEQDNGGSRSLFKHVLSLGQKGAIFNLLAACNSIDGPEPLYLGIVRRA</sequence>
<organism evidence="1 2">
    <name type="scientific">Trichoderma longibrachiatum ATCC 18648</name>
    <dbReference type="NCBI Taxonomy" id="983965"/>
    <lineage>
        <taxon>Eukaryota</taxon>
        <taxon>Fungi</taxon>
        <taxon>Dikarya</taxon>
        <taxon>Ascomycota</taxon>
        <taxon>Pezizomycotina</taxon>
        <taxon>Sordariomycetes</taxon>
        <taxon>Hypocreomycetidae</taxon>
        <taxon>Hypocreales</taxon>
        <taxon>Hypocreaceae</taxon>
        <taxon>Trichoderma</taxon>
    </lineage>
</organism>
<keyword evidence="2" id="KW-1185">Reference proteome</keyword>
<protein>
    <submittedName>
        <fullName evidence="1">Uncharacterized protein</fullName>
    </submittedName>
</protein>
<dbReference type="EMBL" id="KZ679147">
    <property type="protein sequence ID" value="PTB71641.1"/>
    <property type="molecule type" value="Genomic_DNA"/>
</dbReference>
<gene>
    <name evidence="1" type="ORF">M440DRAFT_213141</name>
</gene>
<proteinExistence type="predicted"/>
<dbReference type="AlphaFoldDB" id="A0A2T4BQP6"/>
<evidence type="ECO:0000313" key="2">
    <source>
        <dbReference type="Proteomes" id="UP000240760"/>
    </source>
</evidence>